<dbReference type="Proteomes" id="UP001232343">
    <property type="component" value="Unassembled WGS sequence"/>
</dbReference>
<proteinExistence type="predicted"/>
<organism evidence="2 3">
    <name type="scientific">Lederbergia wuyishanensis</name>
    <dbReference type="NCBI Taxonomy" id="1347903"/>
    <lineage>
        <taxon>Bacteria</taxon>
        <taxon>Bacillati</taxon>
        <taxon>Bacillota</taxon>
        <taxon>Bacilli</taxon>
        <taxon>Bacillales</taxon>
        <taxon>Bacillaceae</taxon>
        <taxon>Lederbergia</taxon>
    </lineage>
</organism>
<protein>
    <recommendedName>
        <fullName evidence="1">DUF4253 domain-containing protein</fullName>
    </recommendedName>
</protein>
<dbReference type="Pfam" id="PF14062">
    <property type="entry name" value="DUF4253"/>
    <property type="match status" value="1"/>
</dbReference>
<feature type="domain" description="DUF4253" evidence="1">
    <location>
        <begin position="144"/>
        <end position="250"/>
    </location>
</feature>
<gene>
    <name evidence="2" type="ORF">J2S14_001568</name>
</gene>
<accession>A0ABU0D2X4</accession>
<dbReference type="EMBL" id="JAUSUO010000002">
    <property type="protein sequence ID" value="MDQ0342756.1"/>
    <property type="molecule type" value="Genomic_DNA"/>
</dbReference>
<keyword evidence="3" id="KW-1185">Reference proteome</keyword>
<evidence type="ECO:0000259" key="1">
    <source>
        <dbReference type="Pfam" id="PF14062"/>
    </source>
</evidence>
<reference evidence="2 3" key="1">
    <citation type="submission" date="2023-07" db="EMBL/GenBank/DDBJ databases">
        <title>Genomic Encyclopedia of Type Strains, Phase IV (KMG-IV): sequencing the most valuable type-strain genomes for metagenomic binning, comparative biology and taxonomic classification.</title>
        <authorList>
            <person name="Goeker M."/>
        </authorList>
    </citation>
    <scope>NUCLEOTIDE SEQUENCE [LARGE SCALE GENOMIC DNA]</scope>
    <source>
        <strain evidence="2 3">DSM 27848</strain>
    </source>
</reference>
<sequence>MGIFDRFKKTKVKKDLIGNIIANLGCDCLIIQEKYIDDIMARYNQAFIEGKKEGYTPLIIIPSEEMLEIVDVEKDEEYLRDDRESILTKANDIDVKKLLKDLLQDVMPMEDEEDDYDIRGEFSIKEPTNHFLTVEDAIGEKVILAKIPTDKPWEVAAWVRMGGINECPLPEQQVAIFKYWYEKYGAIPAVVTPDVWELFVENPPTTQKESESLAWEQFGFCGDIVWQGVGTVNALAGTLKNSSVWYFWWD</sequence>
<comment type="caution">
    <text evidence="2">The sequence shown here is derived from an EMBL/GenBank/DDBJ whole genome shotgun (WGS) entry which is preliminary data.</text>
</comment>
<dbReference type="InterPro" id="IPR025349">
    <property type="entry name" value="DUF4253"/>
</dbReference>
<evidence type="ECO:0000313" key="3">
    <source>
        <dbReference type="Proteomes" id="UP001232343"/>
    </source>
</evidence>
<evidence type="ECO:0000313" key="2">
    <source>
        <dbReference type="EMBL" id="MDQ0342756.1"/>
    </source>
</evidence>
<name>A0ABU0D2X4_9BACI</name>
<dbReference type="RefSeq" id="WP_244680711.1">
    <property type="nucleotide sequence ID" value="NZ_JALIRM010000002.1"/>
</dbReference>